<evidence type="ECO:0000313" key="3">
    <source>
        <dbReference type="Proteomes" id="UP000009168"/>
    </source>
</evidence>
<reference evidence="3" key="1">
    <citation type="journal article" date="2006" name="PLoS Biol.">
        <title>Macronuclear genome sequence of the ciliate Tetrahymena thermophila, a model eukaryote.</title>
        <authorList>
            <person name="Eisen J.A."/>
            <person name="Coyne R.S."/>
            <person name="Wu M."/>
            <person name="Wu D."/>
            <person name="Thiagarajan M."/>
            <person name="Wortman J.R."/>
            <person name="Badger J.H."/>
            <person name="Ren Q."/>
            <person name="Amedeo P."/>
            <person name="Jones K.M."/>
            <person name="Tallon L.J."/>
            <person name="Delcher A.L."/>
            <person name="Salzberg S.L."/>
            <person name="Silva J.C."/>
            <person name="Haas B.J."/>
            <person name="Majoros W.H."/>
            <person name="Farzad M."/>
            <person name="Carlton J.M."/>
            <person name="Smith R.K. Jr."/>
            <person name="Garg J."/>
            <person name="Pearlman R.E."/>
            <person name="Karrer K.M."/>
            <person name="Sun L."/>
            <person name="Manning G."/>
            <person name="Elde N.C."/>
            <person name="Turkewitz A.P."/>
            <person name="Asai D.J."/>
            <person name="Wilkes D.E."/>
            <person name="Wang Y."/>
            <person name="Cai H."/>
            <person name="Collins K."/>
            <person name="Stewart B.A."/>
            <person name="Lee S.R."/>
            <person name="Wilamowska K."/>
            <person name="Weinberg Z."/>
            <person name="Ruzzo W.L."/>
            <person name="Wloga D."/>
            <person name="Gaertig J."/>
            <person name="Frankel J."/>
            <person name="Tsao C.-C."/>
            <person name="Gorovsky M.A."/>
            <person name="Keeling P.J."/>
            <person name="Waller R.F."/>
            <person name="Patron N.J."/>
            <person name="Cherry J.M."/>
            <person name="Stover N.A."/>
            <person name="Krieger C.J."/>
            <person name="del Toro C."/>
            <person name="Ryder H.F."/>
            <person name="Williamson S.C."/>
            <person name="Barbeau R.A."/>
            <person name="Hamilton E.P."/>
            <person name="Orias E."/>
        </authorList>
    </citation>
    <scope>NUCLEOTIDE SEQUENCE [LARGE SCALE GENOMIC DNA]</scope>
    <source>
        <strain evidence="3">SB210</strain>
    </source>
</reference>
<protein>
    <submittedName>
        <fullName evidence="2">Transmembrane protein, putative</fullName>
    </submittedName>
</protein>
<keyword evidence="3" id="KW-1185">Reference proteome</keyword>
<feature type="transmembrane region" description="Helical" evidence="1">
    <location>
        <begin position="355"/>
        <end position="374"/>
    </location>
</feature>
<evidence type="ECO:0000256" key="1">
    <source>
        <dbReference type="SAM" id="Phobius"/>
    </source>
</evidence>
<keyword evidence="1" id="KW-0472">Membrane</keyword>
<feature type="transmembrane region" description="Helical" evidence="1">
    <location>
        <begin position="78"/>
        <end position="103"/>
    </location>
</feature>
<feature type="transmembrane region" description="Helical" evidence="1">
    <location>
        <begin position="165"/>
        <end position="186"/>
    </location>
</feature>
<organism evidence="2 3">
    <name type="scientific">Tetrahymena thermophila (strain SB210)</name>
    <dbReference type="NCBI Taxonomy" id="312017"/>
    <lineage>
        <taxon>Eukaryota</taxon>
        <taxon>Sar</taxon>
        <taxon>Alveolata</taxon>
        <taxon>Ciliophora</taxon>
        <taxon>Intramacronucleata</taxon>
        <taxon>Oligohymenophorea</taxon>
        <taxon>Hymenostomatida</taxon>
        <taxon>Tetrahymenina</taxon>
        <taxon>Tetrahymenidae</taxon>
        <taxon>Tetrahymena</taxon>
    </lineage>
</organism>
<accession>W7X7H2</accession>
<dbReference type="AlphaFoldDB" id="W7X7H2"/>
<gene>
    <name evidence="2" type="ORF">TTHERM_000895908</name>
</gene>
<dbReference type="KEGG" id="tet:TTHERM_000895908"/>
<dbReference type="InParanoid" id="W7X7H2"/>
<dbReference type="RefSeq" id="XP_012652152.1">
    <property type="nucleotide sequence ID" value="XM_012796698.1"/>
</dbReference>
<dbReference type="EMBL" id="GG662758">
    <property type="protein sequence ID" value="EWS75320.1"/>
    <property type="molecule type" value="Genomic_DNA"/>
</dbReference>
<dbReference type="SUPFAM" id="SSF57184">
    <property type="entry name" value="Growth factor receptor domain"/>
    <property type="match status" value="1"/>
</dbReference>
<dbReference type="InterPro" id="IPR009030">
    <property type="entry name" value="Growth_fac_rcpt_cys_sf"/>
</dbReference>
<sequence length="431" mass="50751">MYQQLLSQKLSNESQQCIQNCNIKNCKICGYINICEECQQNYKLNEEKQCELQCEYNEDECYQINLKQQENSQIATNVAGGIVGFVTYGLFIFTPIQIIFSLFDFLQTINLLTYVKVNYPTSLYTFVKLFSFSNFEFLPSIKSDNAQVPQTFGRERFDSNFYSNLIQPLIVWVTAFFIYFISYLVNISKINKSSRIFKIFNFIYEKFFYQIFIGLVFLTFYKINLSVQLQIYGKRFDLIGTIYLIISLLIFISQTIFVIFGLEIIKNNNFNNLSQLTLIQRLKNKFQQFSTKQFVYRYHFFNGLVLLRKIFFVSTLVFLQDDKITQIILIQGIFSLQTLLLLINKPYPYKKQNNIVILCNFYYLLSVLCINGLAYDDITNIFSNQLREFFAAVAILFLSLLFLSYLFYIFQIIKGLSSSLLPDKVKMLNSR</sequence>
<feature type="transmembrane region" description="Helical" evidence="1">
    <location>
        <begin position="389"/>
        <end position="410"/>
    </location>
</feature>
<keyword evidence="1" id="KW-1133">Transmembrane helix</keyword>
<dbReference type="Proteomes" id="UP000009168">
    <property type="component" value="Unassembled WGS sequence"/>
</dbReference>
<name>W7X7H2_TETTS</name>
<feature type="transmembrane region" description="Helical" evidence="1">
    <location>
        <begin position="324"/>
        <end position="343"/>
    </location>
</feature>
<keyword evidence="1 2" id="KW-0812">Transmembrane</keyword>
<dbReference type="GeneID" id="24441035"/>
<evidence type="ECO:0000313" key="2">
    <source>
        <dbReference type="EMBL" id="EWS75320.1"/>
    </source>
</evidence>
<feature type="transmembrane region" description="Helical" evidence="1">
    <location>
        <begin position="300"/>
        <end position="318"/>
    </location>
</feature>
<feature type="transmembrane region" description="Helical" evidence="1">
    <location>
        <begin position="207"/>
        <end position="223"/>
    </location>
</feature>
<proteinExistence type="predicted"/>
<feature type="transmembrane region" description="Helical" evidence="1">
    <location>
        <begin position="243"/>
        <end position="265"/>
    </location>
</feature>